<accession>A0ABY8TUV6</accession>
<reference evidence="2 3" key="1">
    <citation type="submission" date="2023-05" db="EMBL/GenBank/DDBJ databases">
        <title>A 100% complete, gapless, phased diploid assembly of the Scenedesmus obliquus UTEX 3031 genome.</title>
        <authorList>
            <person name="Biondi T.C."/>
            <person name="Hanschen E.R."/>
            <person name="Kwon T."/>
            <person name="Eng W."/>
            <person name="Kruse C.P.S."/>
            <person name="Koehler S.I."/>
            <person name="Kunde Y."/>
            <person name="Gleasner C.D."/>
            <person name="You Mak K.T."/>
            <person name="Polle J."/>
            <person name="Hovde B.T."/>
            <person name="Starkenburg S.R."/>
        </authorList>
    </citation>
    <scope>NUCLEOTIDE SEQUENCE [LARGE SCALE GENOMIC DNA]</scope>
    <source>
        <strain evidence="2 3">DOE0152z</strain>
    </source>
</reference>
<feature type="region of interest" description="Disordered" evidence="1">
    <location>
        <begin position="58"/>
        <end position="83"/>
    </location>
</feature>
<organism evidence="2 3">
    <name type="scientific">Tetradesmus obliquus</name>
    <name type="common">Green alga</name>
    <name type="synonym">Acutodesmus obliquus</name>
    <dbReference type="NCBI Taxonomy" id="3088"/>
    <lineage>
        <taxon>Eukaryota</taxon>
        <taxon>Viridiplantae</taxon>
        <taxon>Chlorophyta</taxon>
        <taxon>core chlorophytes</taxon>
        <taxon>Chlorophyceae</taxon>
        <taxon>CS clade</taxon>
        <taxon>Sphaeropleales</taxon>
        <taxon>Scenedesmaceae</taxon>
        <taxon>Tetradesmus</taxon>
    </lineage>
</organism>
<dbReference type="Proteomes" id="UP001244341">
    <property type="component" value="Chromosome 4b"/>
</dbReference>
<evidence type="ECO:0000313" key="2">
    <source>
        <dbReference type="EMBL" id="WIA12792.1"/>
    </source>
</evidence>
<evidence type="ECO:0000313" key="3">
    <source>
        <dbReference type="Proteomes" id="UP001244341"/>
    </source>
</evidence>
<evidence type="ECO:0000256" key="1">
    <source>
        <dbReference type="SAM" id="MobiDB-lite"/>
    </source>
</evidence>
<dbReference type="EMBL" id="CP126211">
    <property type="protein sequence ID" value="WIA12792.1"/>
    <property type="molecule type" value="Genomic_DNA"/>
</dbReference>
<gene>
    <name evidence="2" type="ORF">OEZ85_006423</name>
</gene>
<name>A0ABY8TUV6_TETOB</name>
<proteinExistence type="predicted"/>
<keyword evidence="3" id="KW-1185">Reference proteome</keyword>
<sequence length="110" mass="11993">MAYPRPASKTRLSARGHEVITTSYASTSTGTARRSTYRAENIQWRTHSNLTALLLAPRHNSAGNKRRHTDAEEQATCNRSEVPASPAAAAMAATGPLGDLKLPVYRDIKF</sequence>
<protein>
    <submittedName>
        <fullName evidence="2">Uncharacterized protein</fullName>
    </submittedName>
</protein>